<comment type="subcellular location">
    <subcellularLocation>
        <location evidence="1">Golgi apparatus membrane</location>
        <topology evidence="1">Single-pass type II membrane protein</topology>
    </subcellularLocation>
</comment>
<comment type="catalytic activity">
    <reaction evidence="10">
        <text>3-O-[beta-D-GlcA-(1-&gt;3)-beta-D-Gal-(1-&gt;3)-beta-D-Gal-(1-&gt;4)-beta-D-2-O-P-Xyl]-L-seryl-[protein] + H2O = 3-O-(beta-D-GlcA-(1-&gt;3)-beta-D-Gal-(1-&gt;3)-beta-D-Gal-(1-&gt;4)-beta-D-Xyl)-L-seryl-[protein] + phosphate</text>
        <dbReference type="Rhea" id="RHEA:56512"/>
        <dbReference type="Rhea" id="RHEA-COMP:12573"/>
        <dbReference type="Rhea" id="RHEA-COMP:14559"/>
        <dbReference type="ChEBI" id="CHEBI:15377"/>
        <dbReference type="ChEBI" id="CHEBI:43474"/>
        <dbReference type="ChEBI" id="CHEBI:132093"/>
        <dbReference type="ChEBI" id="CHEBI:140495"/>
    </reaction>
</comment>
<feature type="region of interest" description="Disordered" evidence="13">
    <location>
        <begin position="24"/>
        <end position="43"/>
    </location>
</feature>
<gene>
    <name evidence="14" type="ORF">DV515_00010045</name>
</gene>
<keyword evidence="3" id="KW-0812">Transmembrane</keyword>
<dbReference type="InterPro" id="IPR000560">
    <property type="entry name" value="His_Pase_clade-2"/>
</dbReference>
<evidence type="ECO:0000256" key="7">
    <source>
        <dbReference type="ARBA" id="ARBA00023034"/>
    </source>
</evidence>
<dbReference type="Proteomes" id="UP000276834">
    <property type="component" value="Unassembled WGS sequence"/>
</dbReference>
<evidence type="ECO:0000256" key="11">
    <source>
        <dbReference type="ARBA" id="ARBA00040357"/>
    </source>
</evidence>
<dbReference type="InterPro" id="IPR029033">
    <property type="entry name" value="His_PPase_superfam"/>
</dbReference>
<evidence type="ECO:0000256" key="12">
    <source>
        <dbReference type="ARBA" id="ARBA00041499"/>
    </source>
</evidence>
<evidence type="ECO:0000256" key="4">
    <source>
        <dbReference type="ARBA" id="ARBA00022801"/>
    </source>
</evidence>
<dbReference type="GO" id="GO:0006024">
    <property type="term" value="P:glycosaminoglycan biosynthetic process"/>
    <property type="evidence" value="ECO:0007669"/>
    <property type="project" value="TreeGrafter"/>
</dbReference>
<evidence type="ECO:0000313" key="14">
    <source>
        <dbReference type="EMBL" id="RLV99099.1"/>
    </source>
</evidence>
<dbReference type="Pfam" id="PF00328">
    <property type="entry name" value="His_Phos_2"/>
    <property type="match status" value="1"/>
</dbReference>
<dbReference type="PROSITE" id="PS00616">
    <property type="entry name" value="HIS_ACID_PHOSPHAT_1"/>
    <property type="match status" value="1"/>
</dbReference>
<keyword evidence="15" id="KW-1185">Reference proteome</keyword>
<dbReference type="OrthoDB" id="10262962at2759"/>
<dbReference type="GO" id="GO:0050650">
    <property type="term" value="P:chondroitin sulfate proteoglycan biosynthetic process"/>
    <property type="evidence" value="ECO:0007669"/>
    <property type="project" value="TreeGrafter"/>
</dbReference>
<dbReference type="InterPro" id="IPR050645">
    <property type="entry name" value="Histidine_acid_phosphatase"/>
</dbReference>
<reference evidence="14 15" key="1">
    <citation type="journal article" date="2018" name="Proc. R. Soc. B">
        <title>A non-coding region near Follistatin controls head colour polymorphism in the Gouldian finch.</title>
        <authorList>
            <person name="Toomey M.B."/>
            <person name="Marques C.I."/>
            <person name="Andrade P."/>
            <person name="Araujo P.M."/>
            <person name="Sabatino S."/>
            <person name="Gazda M.A."/>
            <person name="Afonso S."/>
            <person name="Lopes R.J."/>
            <person name="Corbo J.C."/>
            <person name="Carneiro M."/>
        </authorList>
    </citation>
    <scope>NUCLEOTIDE SEQUENCE [LARGE SCALE GENOMIC DNA]</scope>
    <source>
        <strain evidence="14">Red01</strain>
        <tissue evidence="14">Muscle</tissue>
    </source>
</reference>
<sequence>MEKVPPKVSLNSSESQQCSLPPAVSMDGHGVAGQDPGQKLPSALSQGQGRQLLEQLVYVCHMCVLAAANASCIFFISLSWGEGDRLVPENPITGQAQAFHCIRNICDWQQKPQVHLIPVNPVREDGLSPKSRKRIMPDLLTEPPAIDPVYEAQVYCNIPTVAERSMEGHAPHYFKLVSVQVLIRHGDRYPLYAIPKTKRPDIDCMLVPSRKPSHPQLEAFVKHMSKGSAAQMDGSLSSLPHFPSHSLCEMGELTQTGVVQHLRNGQLLREIYINKHKLLPSDWTAKQLYLETTGKSRTLQSALALLYTFLPDFDWKKINIRHQWSTIFCSGSCDCPMRNHYLEEEQRRQYSLRVKNNNLEKIYVDMAKIVGIPTRQLRASNPIDSLLCYFCHNVSFPCTKAGCIGMEHFKVIKRHQLEDERERQEKKLYFLYALLATHPLLNQTVNRLQRIAEGKKEEVFVLYSAHDVTLSPVLSALGITEARFPRFAARLVFELWQDGKRPKEHFIRILYNGADVTFQTSFCKDHYKRSSKPMCPLEKLVNFVKRDMFLIFNSTNYYDACHKRAL</sequence>
<dbReference type="InterPro" id="IPR033379">
    <property type="entry name" value="Acid_Pase_AS"/>
</dbReference>
<evidence type="ECO:0000256" key="1">
    <source>
        <dbReference type="ARBA" id="ARBA00004323"/>
    </source>
</evidence>
<keyword evidence="6" id="KW-1133">Transmembrane helix</keyword>
<evidence type="ECO:0000256" key="10">
    <source>
        <dbReference type="ARBA" id="ARBA00036311"/>
    </source>
</evidence>
<dbReference type="AlphaFoldDB" id="A0A3L8SA41"/>
<proteinExistence type="inferred from homology"/>
<evidence type="ECO:0000256" key="9">
    <source>
        <dbReference type="ARBA" id="ARBA00023180"/>
    </source>
</evidence>
<accession>A0A3L8SA41</accession>
<evidence type="ECO:0000256" key="13">
    <source>
        <dbReference type="SAM" id="MobiDB-lite"/>
    </source>
</evidence>
<dbReference type="PANTHER" id="PTHR11567">
    <property type="entry name" value="ACID PHOSPHATASE-RELATED"/>
    <property type="match status" value="1"/>
</dbReference>
<keyword evidence="9" id="KW-0325">Glycoprotein</keyword>
<evidence type="ECO:0000313" key="15">
    <source>
        <dbReference type="Proteomes" id="UP000276834"/>
    </source>
</evidence>
<protein>
    <recommendedName>
        <fullName evidence="11">2-phosphoxylose phosphatase 1</fullName>
    </recommendedName>
    <alternativeName>
        <fullName evidence="12">Acid phosphatase-like protein 2</fullName>
    </alternativeName>
</protein>
<evidence type="ECO:0000256" key="6">
    <source>
        <dbReference type="ARBA" id="ARBA00022989"/>
    </source>
</evidence>
<dbReference type="Gene3D" id="3.40.50.1240">
    <property type="entry name" value="Phosphoglycerate mutase-like"/>
    <property type="match status" value="1"/>
</dbReference>
<dbReference type="SUPFAM" id="SSF53254">
    <property type="entry name" value="Phosphoglycerate mutase-like"/>
    <property type="match status" value="1"/>
</dbReference>
<dbReference type="GO" id="GO:0016791">
    <property type="term" value="F:phosphatase activity"/>
    <property type="evidence" value="ECO:0007669"/>
    <property type="project" value="TreeGrafter"/>
</dbReference>
<dbReference type="EMBL" id="QUSF01000034">
    <property type="protein sequence ID" value="RLV99099.1"/>
    <property type="molecule type" value="Genomic_DNA"/>
</dbReference>
<evidence type="ECO:0000256" key="3">
    <source>
        <dbReference type="ARBA" id="ARBA00022692"/>
    </source>
</evidence>
<evidence type="ECO:0000256" key="8">
    <source>
        <dbReference type="ARBA" id="ARBA00023136"/>
    </source>
</evidence>
<evidence type="ECO:0000256" key="2">
    <source>
        <dbReference type="ARBA" id="ARBA00005375"/>
    </source>
</evidence>
<dbReference type="FunFam" id="3.40.50.1240:FF:000011">
    <property type="entry name" value="2-phosphoxylose phosphatase 1"/>
    <property type="match status" value="1"/>
</dbReference>
<keyword evidence="8" id="KW-0472">Membrane</keyword>
<dbReference type="STRING" id="44316.ENSEGOP00005015912"/>
<organism evidence="14 15">
    <name type="scientific">Chloebia gouldiae</name>
    <name type="common">Gouldian finch</name>
    <name type="synonym">Erythrura gouldiae</name>
    <dbReference type="NCBI Taxonomy" id="44316"/>
    <lineage>
        <taxon>Eukaryota</taxon>
        <taxon>Metazoa</taxon>
        <taxon>Chordata</taxon>
        <taxon>Craniata</taxon>
        <taxon>Vertebrata</taxon>
        <taxon>Euteleostomi</taxon>
        <taxon>Archelosauria</taxon>
        <taxon>Archosauria</taxon>
        <taxon>Dinosauria</taxon>
        <taxon>Saurischia</taxon>
        <taxon>Theropoda</taxon>
        <taxon>Coelurosauria</taxon>
        <taxon>Aves</taxon>
        <taxon>Neognathae</taxon>
        <taxon>Neoaves</taxon>
        <taxon>Telluraves</taxon>
        <taxon>Australaves</taxon>
        <taxon>Passeriformes</taxon>
        <taxon>Passeroidea</taxon>
        <taxon>Passeridae</taxon>
        <taxon>Chloebia</taxon>
    </lineage>
</organism>
<comment type="similarity">
    <text evidence="2">Belongs to the histidine acid phosphatase family.</text>
</comment>
<name>A0A3L8SA41_CHLGU</name>
<dbReference type="GO" id="GO:0000139">
    <property type="term" value="C:Golgi membrane"/>
    <property type="evidence" value="ECO:0007669"/>
    <property type="project" value="UniProtKB-SubCell"/>
</dbReference>
<dbReference type="CDD" id="cd07061">
    <property type="entry name" value="HP_HAP_like"/>
    <property type="match status" value="1"/>
</dbReference>
<keyword evidence="7" id="KW-0333">Golgi apparatus</keyword>
<dbReference type="PANTHER" id="PTHR11567:SF110">
    <property type="entry name" value="2-PHOSPHOXYLOSE PHOSPHATASE 1"/>
    <property type="match status" value="1"/>
</dbReference>
<keyword evidence="4" id="KW-0378">Hydrolase</keyword>
<keyword evidence="5" id="KW-0735">Signal-anchor</keyword>
<comment type="caution">
    <text evidence="14">The sequence shown here is derived from an EMBL/GenBank/DDBJ whole genome shotgun (WGS) entry which is preliminary data.</text>
</comment>
<evidence type="ECO:0000256" key="5">
    <source>
        <dbReference type="ARBA" id="ARBA00022968"/>
    </source>
</evidence>